<dbReference type="Proteomes" id="UP000554235">
    <property type="component" value="Unassembled WGS sequence"/>
</dbReference>
<gene>
    <name evidence="2" type="ORF">FALBO_6336</name>
</gene>
<feature type="compositionally biased region" description="Polar residues" evidence="1">
    <location>
        <begin position="70"/>
        <end position="81"/>
    </location>
</feature>
<evidence type="ECO:0000313" key="2">
    <source>
        <dbReference type="EMBL" id="KAF4466810.1"/>
    </source>
</evidence>
<evidence type="ECO:0000256" key="1">
    <source>
        <dbReference type="SAM" id="MobiDB-lite"/>
    </source>
</evidence>
<name>A0A8H4LBW6_9HYPO</name>
<feature type="region of interest" description="Disordered" evidence="1">
    <location>
        <begin position="1"/>
        <end position="25"/>
    </location>
</feature>
<accession>A0A8H4LBW6</accession>
<protein>
    <submittedName>
        <fullName evidence="2">Telomerase-binding EST1A</fullName>
    </submittedName>
</protein>
<feature type="compositionally biased region" description="Basic and acidic residues" evidence="1">
    <location>
        <begin position="13"/>
        <end position="22"/>
    </location>
</feature>
<dbReference type="OrthoDB" id="5106221at2759"/>
<feature type="region of interest" description="Disordered" evidence="1">
    <location>
        <begin position="63"/>
        <end position="142"/>
    </location>
</feature>
<dbReference type="AlphaFoldDB" id="A0A8H4LBW6"/>
<reference evidence="2 3" key="1">
    <citation type="submission" date="2020-01" db="EMBL/GenBank/DDBJ databases">
        <title>Identification and distribution of gene clusters putatively required for synthesis of sphingolipid metabolism inhibitors in phylogenetically diverse species of the filamentous fungus Fusarium.</title>
        <authorList>
            <person name="Kim H.-S."/>
            <person name="Busman M."/>
            <person name="Brown D.W."/>
            <person name="Divon H."/>
            <person name="Uhlig S."/>
            <person name="Proctor R.H."/>
        </authorList>
    </citation>
    <scope>NUCLEOTIDE SEQUENCE [LARGE SCALE GENOMIC DNA]</scope>
    <source>
        <strain evidence="2 3">NRRL 20459</strain>
    </source>
</reference>
<sequence length="236" mass="26787">MAGITDPRVGYLRNRERQDKAEPNTFLCPICRSEIETLETWRTHVEEDSKHRERWQTKQAMEDAYKEYGYQSNEPGASSSPKSRKRHAGDPTSSPTRAEDGEGETREAKRRSPPPPGFQQPATSQAPLDEDDYTSKMMRQPDTRPISQAQLVAEVKRIHAGLVMVETKCIEVDNAQSSNTDANSKLNNEQWQALIALHRTLLHEHHDFFLASQHPSTSPTLRRLASIAEPELSLRC</sequence>
<comment type="caution">
    <text evidence="2">The sequence shown here is derived from an EMBL/GenBank/DDBJ whole genome shotgun (WGS) entry which is preliminary data.</text>
</comment>
<keyword evidence="3" id="KW-1185">Reference proteome</keyword>
<feature type="compositionally biased region" description="Basic and acidic residues" evidence="1">
    <location>
        <begin position="97"/>
        <end position="107"/>
    </location>
</feature>
<proteinExistence type="predicted"/>
<organism evidence="2 3">
    <name type="scientific">Fusarium albosuccineum</name>
    <dbReference type="NCBI Taxonomy" id="1237068"/>
    <lineage>
        <taxon>Eukaryota</taxon>
        <taxon>Fungi</taxon>
        <taxon>Dikarya</taxon>
        <taxon>Ascomycota</taxon>
        <taxon>Pezizomycotina</taxon>
        <taxon>Sordariomycetes</taxon>
        <taxon>Hypocreomycetidae</taxon>
        <taxon>Hypocreales</taxon>
        <taxon>Nectriaceae</taxon>
        <taxon>Fusarium</taxon>
        <taxon>Fusarium decemcellulare species complex</taxon>
    </lineage>
</organism>
<evidence type="ECO:0000313" key="3">
    <source>
        <dbReference type="Proteomes" id="UP000554235"/>
    </source>
</evidence>
<dbReference type="EMBL" id="JAADYS010000820">
    <property type="protein sequence ID" value="KAF4466810.1"/>
    <property type="molecule type" value="Genomic_DNA"/>
</dbReference>